<dbReference type="EMBL" id="BSTG01000001">
    <property type="protein sequence ID" value="GLY56725.1"/>
    <property type="molecule type" value="Genomic_DNA"/>
</dbReference>
<reference evidence="2" key="2">
    <citation type="submission" date="2023-03" db="EMBL/GenBank/DDBJ databases">
        <title>Cellulosimicrobium cellulans NBRC 103059.</title>
        <authorList>
            <person name="Ichikawa N."/>
            <person name="Sato H."/>
            <person name="Tonouchi N."/>
        </authorList>
    </citation>
    <scope>NUCLEOTIDE SEQUENCE</scope>
    <source>
        <strain evidence="2">NBRC 103059</strain>
    </source>
</reference>
<evidence type="ECO:0000256" key="1">
    <source>
        <dbReference type="SAM" id="MobiDB-lite"/>
    </source>
</evidence>
<dbReference type="AlphaFoldDB" id="A0AAV5P464"/>
<evidence type="ECO:0000313" key="4">
    <source>
        <dbReference type="Proteomes" id="UP000319068"/>
    </source>
</evidence>
<evidence type="ECO:0000313" key="2">
    <source>
        <dbReference type="EMBL" id="GLY56725.1"/>
    </source>
</evidence>
<reference evidence="3 4" key="1">
    <citation type="submission" date="2019-07" db="EMBL/GenBank/DDBJ databases">
        <title>Complete Genome Sequence and Methylome Analysis of Arthrobacter luteus NEB113.</title>
        <authorList>
            <person name="Fomenkov A."/>
            <person name="Anton B.P."/>
            <person name="Vincze T."/>
            <person name="Roberts R.J."/>
        </authorList>
    </citation>
    <scope>NUCLEOTIDE SEQUENCE [LARGE SCALE GENOMIC DNA]</scope>
    <source>
        <strain evidence="3 4">NEB113</strain>
    </source>
</reference>
<gene>
    <name evidence="2" type="ORF">Ccel01_13270</name>
    <name evidence="3" type="ORF">FOG94_09455</name>
</gene>
<feature type="region of interest" description="Disordered" evidence="1">
    <location>
        <begin position="126"/>
        <end position="170"/>
    </location>
</feature>
<feature type="compositionally biased region" description="Pro residues" evidence="1">
    <location>
        <begin position="155"/>
        <end position="169"/>
    </location>
</feature>
<dbReference type="Proteomes" id="UP001165168">
    <property type="component" value="Unassembled WGS sequence"/>
</dbReference>
<keyword evidence="4" id="KW-1185">Reference proteome</keyword>
<proteinExistence type="predicted"/>
<dbReference type="EMBL" id="CP041694">
    <property type="protein sequence ID" value="QDP75337.1"/>
    <property type="molecule type" value="Genomic_DNA"/>
</dbReference>
<accession>A0AAV5P464</accession>
<evidence type="ECO:0000313" key="5">
    <source>
        <dbReference type="Proteomes" id="UP001165168"/>
    </source>
</evidence>
<evidence type="ECO:0000313" key="3">
    <source>
        <dbReference type="EMBL" id="QDP75337.1"/>
    </source>
</evidence>
<protein>
    <recommendedName>
        <fullName evidence="6">Helix-turn-helix domain-containing protein</fullName>
    </recommendedName>
</protein>
<evidence type="ECO:0008006" key="6">
    <source>
        <dbReference type="Google" id="ProtNLM"/>
    </source>
</evidence>
<dbReference type="RefSeq" id="WP_137280269.1">
    <property type="nucleotide sequence ID" value="NZ_BSTG01000001.1"/>
</dbReference>
<organism evidence="2 5">
    <name type="scientific">Cellulosimicrobium cellulans</name>
    <name type="common">Arthrobacter luteus</name>
    <dbReference type="NCBI Taxonomy" id="1710"/>
    <lineage>
        <taxon>Bacteria</taxon>
        <taxon>Bacillati</taxon>
        <taxon>Actinomycetota</taxon>
        <taxon>Actinomycetes</taxon>
        <taxon>Micrococcales</taxon>
        <taxon>Promicromonosporaceae</taxon>
        <taxon>Cellulosimicrobium</taxon>
    </lineage>
</organism>
<feature type="region of interest" description="Disordered" evidence="1">
    <location>
        <begin position="1"/>
        <end position="22"/>
    </location>
</feature>
<dbReference type="Proteomes" id="UP000319068">
    <property type="component" value="Chromosome"/>
</dbReference>
<name>A0AAV5P464_CELCE</name>
<sequence length="304" mass="32626">MALANATSDPLHPSGDATSPARRHVHAWRDAVWASDLRATDKLVALAYADHASTGPLRVWVAAERLQVRTSLGRTATTAAVRRLRDTGWLTLTSAGVRGSTARYALTVPGAVEREDQADDVDVLKHEAHEPRAPRLVSGRDGLVSPHDERVSPADPDPLSYPLPHPPTRPLAVVGDGTDERNALLDGVVEEIRTRPLARGLTAAAVRRHARELRTAGWTPDDVARELAAQDFTGARGPGLLRYRLTALAQTRPTPPPAPRTADCPTTVTRDLFAEDDAAHAAAPPNPESVAAVKAIAWRGRTAR</sequence>